<dbReference type="GO" id="GO:0006313">
    <property type="term" value="P:DNA transposition"/>
    <property type="evidence" value="ECO:0007669"/>
    <property type="project" value="InterPro"/>
</dbReference>
<dbReference type="PATRIC" id="fig|1122247.3.peg.2981"/>
<protein>
    <submittedName>
        <fullName evidence="2">Transposase DDE domain protein</fullName>
    </submittedName>
</protein>
<dbReference type="eggNOG" id="COG5421">
    <property type="taxonomic scope" value="Bacteria"/>
</dbReference>
<accession>K5BEE5</accession>
<dbReference type="Pfam" id="PF01609">
    <property type="entry name" value="DDE_Tnp_1"/>
    <property type="match status" value="1"/>
</dbReference>
<dbReference type="AlphaFoldDB" id="K5BEE5"/>
<reference evidence="2 3" key="1">
    <citation type="journal article" date="2012" name="J. Bacteriol.">
        <title>Genome sequence of Mycobacterium hassiacum DSM 44199, a rare source of heat-stable mycobacterial proteins.</title>
        <authorList>
            <person name="Tiago I."/>
            <person name="Maranha A."/>
            <person name="Mendes V."/>
            <person name="Alarico S."/>
            <person name="Moynihan P.J."/>
            <person name="Clarke A.J."/>
            <person name="Macedo-Ribeiro S."/>
            <person name="Pereira P.J."/>
            <person name="Empadinhas N."/>
        </authorList>
    </citation>
    <scope>NUCLEOTIDE SEQUENCE [LARGE SCALE GENOMIC DNA]</scope>
    <source>
        <strain evidence="3">DSM 44199 / CIP 105218 / JCM 12690 / 3849</strain>
    </source>
</reference>
<evidence type="ECO:0000259" key="1">
    <source>
        <dbReference type="Pfam" id="PF01609"/>
    </source>
</evidence>
<feature type="domain" description="Transposase IS4-like" evidence="1">
    <location>
        <begin position="20"/>
        <end position="294"/>
    </location>
</feature>
<dbReference type="PANTHER" id="PTHR34614">
    <property type="match status" value="1"/>
</dbReference>
<dbReference type="SUPFAM" id="SSF53098">
    <property type="entry name" value="Ribonuclease H-like"/>
    <property type="match status" value="1"/>
</dbReference>
<dbReference type="STRING" id="1122247.GCA_000379865_03583"/>
<dbReference type="NCBIfam" id="NF033559">
    <property type="entry name" value="transpos_IS1634"/>
    <property type="match status" value="1"/>
</dbReference>
<evidence type="ECO:0000313" key="2">
    <source>
        <dbReference type="EMBL" id="EKF22932.1"/>
    </source>
</evidence>
<dbReference type="InterPro" id="IPR012337">
    <property type="entry name" value="RNaseH-like_sf"/>
</dbReference>
<dbReference type="EMBL" id="AMRA01000088">
    <property type="protein sequence ID" value="EKF22932.1"/>
    <property type="molecule type" value="Genomic_DNA"/>
</dbReference>
<dbReference type="PANTHER" id="PTHR34614:SF2">
    <property type="entry name" value="TRANSPOSASE IS4-LIKE DOMAIN-CONTAINING PROTEIN"/>
    <property type="match status" value="1"/>
</dbReference>
<dbReference type="InterPro" id="IPR002559">
    <property type="entry name" value="Transposase_11"/>
</dbReference>
<dbReference type="Proteomes" id="UP000006265">
    <property type="component" value="Unassembled WGS sequence"/>
</dbReference>
<organism evidence="2 3">
    <name type="scientific">Mycolicibacterium hassiacum (strain DSM 44199 / CIP 105218 / JCM 12690 / 3849)</name>
    <name type="common">Mycobacterium hassiacum</name>
    <dbReference type="NCBI Taxonomy" id="1122247"/>
    <lineage>
        <taxon>Bacteria</taxon>
        <taxon>Bacillati</taxon>
        <taxon>Actinomycetota</taxon>
        <taxon>Actinomycetes</taxon>
        <taxon>Mycobacteriales</taxon>
        <taxon>Mycobacteriaceae</taxon>
        <taxon>Mycolicibacterium</taxon>
    </lineage>
</organism>
<proteinExistence type="predicted"/>
<keyword evidence="3" id="KW-1185">Reference proteome</keyword>
<dbReference type="InterPro" id="IPR047654">
    <property type="entry name" value="IS1634_transpos"/>
</dbReference>
<name>K5BEE5_MYCHD</name>
<comment type="caution">
    <text evidence="2">The sequence shown here is derived from an EMBL/GenBank/DDBJ whole genome shotgun (WGS) entry which is preliminary data.</text>
</comment>
<dbReference type="GO" id="GO:0004803">
    <property type="term" value="F:transposase activity"/>
    <property type="evidence" value="ECO:0007669"/>
    <property type="project" value="InterPro"/>
</dbReference>
<sequence length="353" mass="39485">MRQALSKACATHAQLGPASLVLYDVSTLHFETDVADGFREPGFSKERRLDPQITLGLLTDASGFPLNVAAFEGNKAETATMVPVINAFKAAHRLTDVTVVADAGMISESNQVALQAAGLSFILGTRIPYLPDVVRQWRDDHPDDQVPDGLVLTQPWPSTSAEKARGIPDRVIYYQYRHDRARRTLRGIDEQIAKAQRAVDGHAPVKRNRFIQLTGATRSVNRTLEAKVRALAGWKGYTTNLTSQPAEFIIGAYHQLWRIEKSFRMSKHDLAARPIYHRTRDSIEAHLTIVFAAMAVSHWIEHRTGWSIKKFVRTARRYRTVQIRAGQQILTAADPLPDDLSDALTNIHSRDAH</sequence>
<evidence type="ECO:0000313" key="3">
    <source>
        <dbReference type="Proteomes" id="UP000006265"/>
    </source>
</evidence>
<gene>
    <name evidence="2" type="ORF">C731_3110</name>
</gene>
<dbReference type="GO" id="GO:0003677">
    <property type="term" value="F:DNA binding"/>
    <property type="evidence" value="ECO:0007669"/>
    <property type="project" value="InterPro"/>
</dbReference>